<organism evidence="2 3">
    <name type="scientific">Corchorus olitorius</name>
    <dbReference type="NCBI Taxonomy" id="93759"/>
    <lineage>
        <taxon>Eukaryota</taxon>
        <taxon>Viridiplantae</taxon>
        <taxon>Streptophyta</taxon>
        <taxon>Embryophyta</taxon>
        <taxon>Tracheophyta</taxon>
        <taxon>Spermatophyta</taxon>
        <taxon>Magnoliopsida</taxon>
        <taxon>eudicotyledons</taxon>
        <taxon>Gunneridae</taxon>
        <taxon>Pentapetalae</taxon>
        <taxon>rosids</taxon>
        <taxon>malvids</taxon>
        <taxon>Malvales</taxon>
        <taxon>Malvaceae</taxon>
        <taxon>Grewioideae</taxon>
        <taxon>Apeibeae</taxon>
        <taxon>Corchorus</taxon>
    </lineage>
</organism>
<reference evidence="3" key="1">
    <citation type="submission" date="2013-09" db="EMBL/GenBank/DDBJ databases">
        <title>Corchorus olitorius genome sequencing.</title>
        <authorList>
            <person name="Alam M."/>
            <person name="Haque M.S."/>
            <person name="Islam M.S."/>
            <person name="Emdad E.M."/>
            <person name="Islam M.M."/>
            <person name="Ahmed B."/>
            <person name="Halim A."/>
            <person name="Hossen Q.M.M."/>
            <person name="Hossain M.Z."/>
            <person name="Ahmed R."/>
            <person name="Khan M.M."/>
            <person name="Islam R."/>
            <person name="Rashid M.M."/>
            <person name="Khan S.A."/>
            <person name="Rahman M.S."/>
            <person name="Alam M."/>
            <person name="Yahiya A.S."/>
            <person name="Khan M.S."/>
            <person name="Azam M.S."/>
            <person name="Haque T."/>
            <person name="Lashkar M.Z.H."/>
            <person name="Akhand A.I."/>
            <person name="Morshed G."/>
            <person name="Roy S."/>
            <person name="Uddin K.S."/>
            <person name="Rabeya T."/>
            <person name="Hossain A.S."/>
            <person name="Chowdhury A."/>
            <person name="Snigdha A.R."/>
            <person name="Mortoza M.S."/>
            <person name="Matin S.A."/>
            <person name="Hoque S.M.E."/>
            <person name="Islam M.K."/>
            <person name="Roy D.K."/>
            <person name="Haider R."/>
            <person name="Moosa M.M."/>
            <person name="Elias S.M."/>
            <person name="Hasan A.M."/>
            <person name="Jahan S."/>
            <person name="Shafiuddin M."/>
            <person name="Mahmood N."/>
            <person name="Shommy N.S."/>
        </authorList>
    </citation>
    <scope>NUCLEOTIDE SEQUENCE [LARGE SCALE GENOMIC DNA]</scope>
    <source>
        <strain evidence="3">cv. O-4</strain>
    </source>
</reference>
<comment type="caution">
    <text evidence="2">The sequence shown here is derived from an EMBL/GenBank/DDBJ whole genome shotgun (WGS) entry which is preliminary data.</text>
</comment>
<name>A0A1R3KS72_9ROSI</name>
<keyword evidence="3" id="KW-1185">Reference proteome</keyword>
<evidence type="ECO:0000313" key="3">
    <source>
        <dbReference type="Proteomes" id="UP000187203"/>
    </source>
</evidence>
<evidence type="ECO:0000256" key="1">
    <source>
        <dbReference type="SAM" id="MobiDB-lite"/>
    </source>
</evidence>
<feature type="region of interest" description="Disordered" evidence="1">
    <location>
        <begin position="1"/>
        <end position="63"/>
    </location>
</feature>
<dbReference type="AlphaFoldDB" id="A0A1R3KS72"/>
<proteinExistence type="predicted"/>
<dbReference type="Proteomes" id="UP000187203">
    <property type="component" value="Unassembled WGS sequence"/>
</dbReference>
<accession>A0A1R3KS72</accession>
<feature type="compositionally biased region" description="Basic and acidic residues" evidence="1">
    <location>
        <begin position="39"/>
        <end position="63"/>
    </location>
</feature>
<dbReference type="EMBL" id="AWUE01012119">
    <property type="protein sequence ID" value="OMP09914.1"/>
    <property type="molecule type" value="Genomic_DNA"/>
</dbReference>
<protein>
    <submittedName>
        <fullName evidence="2">Uncharacterized protein</fullName>
    </submittedName>
</protein>
<evidence type="ECO:0000313" key="2">
    <source>
        <dbReference type="EMBL" id="OMP09914.1"/>
    </source>
</evidence>
<gene>
    <name evidence="2" type="ORF">COLO4_05013</name>
</gene>
<feature type="compositionally biased region" description="Basic and acidic residues" evidence="1">
    <location>
        <begin position="1"/>
        <end position="15"/>
    </location>
</feature>
<sequence>MVDKASHKFDEHAPPEAKQVLSQTQYQVQKARLRKKAVKQAEAKDNKADDVDAHKSDSCSDSD</sequence>